<dbReference type="Proteomes" id="UP000030300">
    <property type="component" value="Chromosome"/>
</dbReference>
<dbReference type="GeneID" id="96609522"/>
<accession>A0A0A1DIM2</accession>
<dbReference type="PRINTS" id="PR00379">
    <property type="entry name" value="INTEIN"/>
</dbReference>
<reference evidence="2 3" key="1">
    <citation type="journal article" date="2015" name="Genome Announc.">
        <title>Complete Genome Sequence of Steroid-Transforming Nocardioides simplex VKM Ac-2033D.</title>
        <authorList>
            <person name="Shtratnikova V.Y."/>
            <person name="Schelkunov M.I."/>
            <person name="Pekov Y.A."/>
            <person name="Fokina V.V."/>
            <person name="Logacheva M.D."/>
            <person name="Sokolov S.L."/>
            <person name="Bragin E.Y."/>
            <person name="Ashapkin V.V."/>
            <person name="Donova M.V."/>
        </authorList>
    </citation>
    <scope>NUCLEOTIDE SEQUENCE [LARGE SCALE GENOMIC DNA]</scope>
    <source>
        <strain evidence="2 3">VKM Ac-2033D</strain>
    </source>
</reference>
<dbReference type="OrthoDB" id="3366805at2"/>
<dbReference type="EMBL" id="CP009896">
    <property type="protein sequence ID" value="AIY17236.1"/>
    <property type="molecule type" value="Genomic_DNA"/>
</dbReference>
<feature type="compositionally biased region" description="Basic and acidic residues" evidence="1">
    <location>
        <begin position="1"/>
        <end position="18"/>
    </location>
</feature>
<name>A0A0A1DIM2_NOCSI</name>
<evidence type="ECO:0000313" key="2">
    <source>
        <dbReference type="EMBL" id="AIY17236.1"/>
    </source>
</evidence>
<protein>
    <submittedName>
        <fullName evidence="2">Uncharacterized protein</fullName>
    </submittedName>
</protein>
<dbReference type="AlphaFoldDB" id="A0A0A1DIM2"/>
<gene>
    <name evidence="2" type="ORF">KR76_11580</name>
</gene>
<dbReference type="InterPro" id="IPR006142">
    <property type="entry name" value="INTEIN"/>
</dbReference>
<dbReference type="RefSeq" id="WP_038678423.1">
    <property type="nucleotide sequence ID" value="NZ_BJMC01000008.1"/>
</dbReference>
<sequence>MPHVRPTETVESALRDSDAGMPDAANAAKHGVAIATIRRWRRLYQRRGQARGQAHTSVPCPRCDGGDLDRTAYAELLGWYLGDGHISSGRRSVFNLHVFNDEKYVEDNARLLDLMWRVKPGGRPHTRRAPGCVITTVSWRHWPCLFPQHGPGRKHERPIVLEPWQQAIVAEHPGPFLRGLFHSDGARVANWARRPVAGQPKVYRYPRWQFCNASEDILGLCTAALDQVEIPWRRSNRRIVSVSRREGVTRLDALIGPKV</sequence>
<feature type="region of interest" description="Disordered" evidence="1">
    <location>
        <begin position="1"/>
        <end position="22"/>
    </location>
</feature>
<dbReference type="GO" id="GO:0016539">
    <property type="term" value="P:intein-mediated protein splicing"/>
    <property type="evidence" value="ECO:0007669"/>
    <property type="project" value="InterPro"/>
</dbReference>
<dbReference type="KEGG" id="psim:KR76_11580"/>
<evidence type="ECO:0000256" key="1">
    <source>
        <dbReference type="SAM" id="MobiDB-lite"/>
    </source>
</evidence>
<dbReference type="HOGENOM" id="CLU_095291_0_0_11"/>
<proteinExistence type="predicted"/>
<organism evidence="2 3">
    <name type="scientific">Nocardioides simplex</name>
    <name type="common">Arthrobacter simplex</name>
    <dbReference type="NCBI Taxonomy" id="2045"/>
    <lineage>
        <taxon>Bacteria</taxon>
        <taxon>Bacillati</taxon>
        <taxon>Actinomycetota</taxon>
        <taxon>Actinomycetes</taxon>
        <taxon>Propionibacteriales</taxon>
        <taxon>Nocardioidaceae</taxon>
        <taxon>Pimelobacter</taxon>
    </lineage>
</organism>
<dbReference type="Gene3D" id="3.10.28.10">
    <property type="entry name" value="Homing endonucleases"/>
    <property type="match status" value="1"/>
</dbReference>
<dbReference type="InterPro" id="IPR027434">
    <property type="entry name" value="Homing_endonucl"/>
</dbReference>
<evidence type="ECO:0000313" key="3">
    <source>
        <dbReference type="Proteomes" id="UP000030300"/>
    </source>
</evidence>
<keyword evidence="3" id="KW-1185">Reference proteome</keyword>
<dbReference type="eggNOG" id="COG3780">
    <property type="taxonomic scope" value="Bacteria"/>
</dbReference>